<dbReference type="KEGG" id="rain:Rai3103_11350"/>
<evidence type="ECO:0000256" key="1">
    <source>
        <dbReference type="SAM" id="Coils"/>
    </source>
</evidence>
<dbReference type="Gene3D" id="1.10.287.1490">
    <property type="match status" value="1"/>
</dbReference>
<dbReference type="AlphaFoldDB" id="A0A5Q2FBJ8"/>
<accession>A0A5Q2FBJ8</accession>
<dbReference type="InterPro" id="IPR056003">
    <property type="entry name" value="CT398_CC_hairpin"/>
</dbReference>
<gene>
    <name evidence="4" type="ORF">Rai3103_11350</name>
</gene>
<evidence type="ECO:0000259" key="3">
    <source>
        <dbReference type="Pfam" id="PF24481"/>
    </source>
</evidence>
<proteinExistence type="predicted"/>
<organism evidence="4 5">
    <name type="scientific">Raineyella fluvialis</name>
    <dbReference type="NCBI Taxonomy" id="2662261"/>
    <lineage>
        <taxon>Bacteria</taxon>
        <taxon>Bacillati</taxon>
        <taxon>Actinomycetota</taxon>
        <taxon>Actinomycetes</taxon>
        <taxon>Propionibacteriales</taxon>
        <taxon>Propionibacteriaceae</taxon>
        <taxon>Raineyella</taxon>
    </lineage>
</organism>
<feature type="domain" description="CT398-like coiled coil hairpin" evidence="3">
    <location>
        <begin position="14"/>
        <end position="193"/>
    </location>
</feature>
<dbReference type="RefSeq" id="WP_153572698.1">
    <property type="nucleotide sequence ID" value="NZ_CP045725.1"/>
</dbReference>
<keyword evidence="5" id="KW-1185">Reference proteome</keyword>
<sequence length="245" mass="27007">MKVPASVQRRLLDLNKVDTTLVRLSHRRKNLPEHAEVLRIQAQLATIDDELTAAETAVADGELEQRRAEQELEPVRERRRRDQARIDKGDVDAKALRGLVDEVAHLDRRIGELEDAELEAMERLEEVTALRDEVAARHGRLDAELKAAVAARTKVAQAIDTEAKEQLAVRGVIVQDLPQDLFALYEKVRQHSGSGAAALVARRCEGCGLEANASDLRAYAAAASDDVIRCAECGRILVRTAESGL</sequence>
<dbReference type="Pfam" id="PF02591">
    <property type="entry name" value="Zn_ribbon_9"/>
    <property type="match status" value="1"/>
</dbReference>
<name>A0A5Q2FBJ8_9ACTN</name>
<dbReference type="EMBL" id="CP045725">
    <property type="protein sequence ID" value="QGF24169.1"/>
    <property type="molecule type" value="Genomic_DNA"/>
</dbReference>
<evidence type="ECO:0000313" key="4">
    <source>
        <dbReference type="EMBL" id="QGF24169.1"/>
    </source>
</evidence>
<dbReference type="InterPro" id="IPR003743">
    <property type="entry name" value="Zf-RING_7"/>
</dbReference>
<keyword evidence="1" id="KW-0175">Coiled coil</keyword>
<reference evidence="4 5" key="1">
    <citation type="submission" date="2019-10" db="EMBL/GenBank/DDBJ databases">
        <title>Genomic analysis of Raineyella sp. CBA3103.</title>
        <authorList>
            <person name="Roh S.W."/>
        </authorList>
    </citation>
    <scope>NUCLEOTIDE SEQUENCE [LARGE SCALE GENOMIC DNA]</scope>
    <source>
        <strain evidence="4 5">CBA3103</strain>
    </source>
</reference>
<protein>
    <submittedName>
        <fullName evidence="4">Uncharacterized protein</fullName>
    </submittedName>
</protein>
<feature type="domain" description="C4-type zinc ribbon" evidence="2">
    <location>
        <begin position="203"/>
        <end position="237"/>
    </location>
</feature>
<evidence type="ECO:0000259" key="2">
    <source>
        <dbReference type="Pfam" id="PF02591"/>
    </source>
</evidence>
<feature type="coiled-coil region" evidence="1">
    <location>
        <begin position="96"/>
        <end position="133"/>
    </location>
</feature>
<dbReference type="Pfam" id="PF24481">
    <property type="entry name" value="CT398_CC"/>
    <property type="match status" value="1"/>
</dbReference>
<evidence type="ECO:0000313" key="5">
    <source>
        <dbReference type="Proteomes" id="UP000386847"/>
    </source>
</evidence>
<dbReference type="Proteomes" id="UP000386847">
    <property type="component" value="Chromosome"/>
</dbReference>